<organism evidence="1 2">
    <name type="scientific">Mucuna pruriens</name>
    <name type="common">Velvet bean</name>
    <name type="synonym">Dolichos pruriens</name>
    <dbReference type="NCBI Taxonomy" id="157652"/>
    <lineage>
        <taxon>Eukaryota</taxon>
        <taxon>Viridiplantae</taxon>
        <taxon>Streptophyta</taxon>
        <taxon>Embryophyta</taxon>
        <taxon>Tracheophyta</taxon>
        <taxon>Spermatophyta</taxon>
        <taxon>Magnoliopsida</taxon>
        <taxon>eudicotyledons</taxon>
        <taxon>Gunneridae</taxon>
        <taxon>Pentapetalae</taxon>
        <taxon>rosids</taxon>
        <taxon>fabids</taxon>
        <taxon>Fabales</taxon>
        <taxon>Fabaceae</taxon>
        <taxon>Papilionoideae</taxon>
        <taxon>50 kb inversion clade</taxon>
        <taxon>NPAAA clade</taxon>
        <taxon>indigoferoid/millettioid clade</taxon>
        <taxon>Phaseoleae</taxon>
        <taxon>Mucuna</taxon>
    </lineage>
</organism>
<proteinExistence type="predicted"/>
<dbReference type="AlphaFoldDB" id="A0A371EMC0"/>
<accession>A0A371EMC0</accession>
<protein>
    <submittedName>
        <fullName evidence="1">Uncharacterized protein</fullName>
    </submittedName>
</protein>
<evidence type="ECO:0000313" key="2">
    <source>
        <dbReference type="Proteomes" id="UP000257109"/>
    </source>
</evidence>
<reference evidence="1" key="1">
    <citation type="submission" date="2018-05" db="EMBL/GenBank/DDBJ databases">
        <title>Draft genome of Mucuna pruriens seed.</title>
        <authorList>
            <person name="Nnadi N.E."/>
            <person name="Vos R."/>
            <person name="Hasami M.H."/>
            <person name="Devisetty U.K."/>
            <person name="Aguiy J.C."/>
        </authorList>
    </citation>
    <scope>NUCLEOTIDE SEQUENCE [LARGE SCALE GENOMIC DNA]</scope>
    <source>
        <strain evidence="1">JCA_2017</strain>
    </source>
</reference>
<dbReference type="Proteomes" id="UP000257109">
    <property type="component" value="Unassembled WGS sequence"/>
</dbReference>
<gene>
    <name evidence="1" type="ORF">CR513_53949</name>
</gene>
<sequence>MCGDYKTFSSLSKLKLNFNLERKLKSSNLIMVVDTIVDMMDQENNVPLFLRECGIVLQYTMPGNVRILEEVEFGKEENIYNVVFEEESVNDIGQEVLMSITIQETTLVIGDNVQTIVPNIVLEQDYDEDVKTANAPRLNTSICWLEELSLGKIKLMIYVYILNSLVLSCM</sequence>
<keyword evidence="2" id="KW-1185">Reference proteome</keyword>
<comment type="caution">
    <text evidence="1">The sequence shown here is derived from an EMBL/GenBank/DDBJ whole genome shotgun (WGS) entry which is preliminary data.</text>
</comment>
<dbReference type="EMBL" id="QJKJ01013101">
    <property type="protein sequence ID" value="RDX67202.1"/>
    <property type="molecule type" value="Genomic_DNA"/>
</dbReference>
<evidence type="ECO:0000313" key="1">
    <source>
        <dbReference type="EMBL" id="RDX67202.1"/>
    </source>
</evidence>
<name>A0A371EMC0_MUCPR</name>
<feature type="non-terminal residue" evidence="1">
    <location>
        <position position="1"/>
    </location>
</feature>